<dbReference type="InterPro" id="IPR005821">
    <property type="entry name" value="Ion_trans_dom"/>
</dbReference>
<evidence type="ECO:0000256" key="7">
    <source>
        <dbReference type="ARBA" id="ARBA00022958"/>
    </source>
</evidence>
<protein>
    <recommendedName>
        <fullName evidence="14">Cyclic nucleotide-binding domain-containing protein</fullName>
    </recommendedName>
</protein>
<keyword evidence="5" id="KW-0631">Potassium channel</keyword>
<evidence type="ECO:0000256" key="1">
    <source>
        <dbReference type="ARBA" id="ARBA00004141"/>
    </source>
</evidence>
<feature type="non-terminal residue" evidence="15">
    <location>
        <position position="1"/>
    </location>
</feature>
<dbReference type="GO" id="GO:0034702">
    <property type="term" value="C:monoatomic ion channel complex"/>
    <property type="evidence" value="ECO:0007669"/>
    <property type="project" value="UniProtKB-KW"/>
</dbReference>
<feature type="transmembrane region" description="Helical" evidence="13">
    <location>
        <begin position="240"/>
        <end position="260"/>
    </location>
</feature>
<feature type="non-terminal residue" evidence="15">
    <location>
        <position position="614"/>
    </location>
</feature>
<accession>A0AAD3E1E3</accession>
<dbReference type="InterPro" id="IPR000595">
    <property type="entry name" value="cNMP-bd_dom"/>
</dbReference>
<comment type="subcellular location">
    <subcellularLocation>
        <location evidence="1">Membrane</location>
        <topology evidence="1">Multi-pass membrane protein</topology>
    </subcellularLocation>
</comment>
<feature type="transmembrane region" description="Helical" evidence="13">
    <location>
        <begin position="272"/>
        <end position="290"/>
    </location>
</feature>
<evidence type="ECO:0000256" key="3">
    <source>
        <dbReference type="ARBA" id="ARBA00022538"/>
    </source>
</evidence>
<evidence type="ECO:0000256" key="8">
    <source>
        <dbReference type="ARBA" id="ARBA00022989"/>
    </source>
</evidence>
<dbReference type="EMBL" id="BMAR01000055">
    <property type="protein sequence ID" value="GFR51910.1"/>
    <property type="molecule type" value="Genomic_DNA"/>
</dbReference>
<evidence type="ECO:0000256" key="4">
    <source>
        <dbReference type="ARBA" id="ARBA00022692"/>
    </source>
</evidence>
<evidence type="ECO:0000256" key="9">
    <source>
        <dbReference type="ARBA" id="ARBA00023065"/>
    </source>
</evidence>
<evidence type="ECO:0000313" key="16">
    <source>
        <dbReference type="Proteomes" id="UP001054857"/>
    </source>
</evidence>
<reference evidence="15 16" key="1">
    <citation type="journal article" date="2021" name="Sci. Rep.">
        <title>Genome sequencing of the multicellular alga Astrephomene provides insights into convergent evolution of germ-soma differentiation.</title>
        <authorList>
            <person name="Yamashita S."/>
            <person name="Yamamoto K."/>
            <person name="Matsuzaki R."/>
            <person name="Suzuki S."/>
            <person name="Yamaguchi H."/>
            <person name="Hirooka S."/>
            <person name="Minakuchi Y."/>
            <person name="Miyagishima S."/>
            <person name="Kawachi M."/>
            <person name="Toyoda A."/>
            <person name="Nozaki H."/>
        </authorList>
    </citation>
    <scope>NUCLEOTIDE SEQUENCE [LARGE SCALE GENOMIC DNA]</scope>
    <source>
        <strain evidence="15 16">NIES-4017</strain>
    </source>
</reference>
<dbReference type="GO" id="GO:0042391">
    <property type="term" value="P:regulation of membrane potential"/>
    <property type="evidence" value="ECO:0007669"/>
    <property type="project" value="TreeGrafter"/>
</dbReference>
<evidence type="ECO:0000256" key="10">
    <source>
        <dbReference type="ARBA" id="ARBA00023136"/>
    </source>
</evidence>
<evidence type="ECO:0000256" key="12">
    <source>
        <dbReference type="SAM" id="MobiDB-lite"/>
    </source>
</evidence>
<feature type="domain" description="Cyclic nucleotide-binding" evidence="14">
    <location>
        <begin position="375"/>
        <end position="497"/>
    </location>
</feature>
<evidence type="ECO:0000259" key="14">
    <source>
        <dbReference type="PROSITE" id="PS50042"/>
    </source>
</evidence>
<feature type="compositionally biased region" description="Polar residues" evidence="12">
    <location>
        <begin position="605"/>
        <end position="614"/>
    </location>
</feature>
<dbReference type="InterPro" id="IPR050818">
    <property type="entry name" value="KCNH_animal-type"/>
</dbReference>
<feature type="transmembrane region" description="Helical" evidence="13">
    <location>
        <begin position="52"/>
        <end position="74"/>
    </location>
</feature>
<name>A0AAD3E1E3_9CHLO</name>
<evidence type="ECO:0000256" key="13">
    <source>
        <dbReference type="SAM" id="Phobius"/>
    </source>
</evidence>
<dbReference type="AlphaFoldDB" id="A0AAD3E1E3"/>
<evidence type="ECO:0000313" key="15">
    <source>
        <dbReference type="EMBL" id="GFR51910.1"/>
    </source>
</evidence>
<keyword evidence="16" id="KW-1185">Reference proteome</keyword>
<organism evidence="15 16">
    <name type="scientific">Astrephomene gubernaculifera</name>
    <dbReference type="NCBI Taxonomy" id="47775"/>
    <lineage>
        <taxon>Eukaryota</taxon>
        <taxon>Viridiplantae</taxon>
        <taxon>Chlorophyta</taxon>
        <taxon>core chlorophytes</taxon>
        <taxon>Chlorophyceae</taxon>
        <taxon>CS clade</taxon>
        <taxon>Chlamydomonadales</taxon>
        <taxon>Astrephomenaceae</taxon>
        <taxon>Astrephomene</taxon>
    </lineage>
</organism>
<keyword evidence="8 13" id="KW-1133">Transmembrane helix</keyword>
<keyword evidence="6" id="KW-0851">Voltage-gated channel</keyword>
<evidence type="ECO:0000256" key="2">
    <source>
        <dbReference type="ARBA" id="ARBA00022448"/>
    </source>
</evidence>
<keyword evidence="7" id="KW-0630">Potassium</keyword>
<keyword evidence="9" id="KW-0406">Ion transport</keyword>
<dbReference type="GO" id="GO:0005886">
    <property type="term" value="C:plasma membrane"/>
    <property type="evidence" value="ECO:0007669"/>
    <property type="project" value="TreeGrafter"/>
</dbReference>
<proteinExistence type="predicted"/>
<dbReference type="PRINTS" id="PR01463">
    <property type="entry name" value="EAGCHANLFMLY"/>
</dbReference>
<comment type="caution">
    <text evidence="15">The sequence shown here is derived from an EMBL/GenBank/DDBJ whole genome shotgun (WGS) entry which is preliminary data.</text>
</comment>
<gene>
    <name evidence="15" type="ORF">Agub_g14394</name>
</gene>
<dbReference type="PROSITE" id="PS50042">
    <property type="entry name" value="CNMP_BINDING_3"/>
    <property type="match status" value="1"/>
</dbReference>
<evidence type="ECO:0000256" key="11">
    <source>
        <dbReference type="ARBA" id="ARBA00023303"/>
    </source>
</evidence>
<feature type="transmembrane region" description="Helical" evidence="13">
    <location>
        <begin position="195"/>
        <end position="220"/>
    </location>
</feature>
<dbReference type="Gene3D" id="1.10.287.630">
    <property type="entry name" value="Helix hairpin bin"/>
    <property type="match status" value="1"/>
</dbReference>
<dbReference type="CDD" id="cd00038">
    <property type="entry name" value="CAP_ED"/>
    <property type="match status" value="1"/>
</dbReference>
<dbReference type="InterPro" id="IPR018490">
    <property type="entry name" value="cNMP-bd_dom_sf"/>
</dbReference>
<dbReference type="SUPFAM" id="SSF81324">
    <property type="entry name" value="Voltage-gated potassium channels"/>
    <property type="match status" value="1"/>
</dbReference>
<dbReference type="PANTHER" id="PTHR10217:SF435">
    <property type="entry name" value="POTASSIUM VOLTAGE-GATED CHANNEL PROTEIN EAG"/>
    <property type="match status" value="1"/>
</dbReference>
<dbReference type="Gene3D" id="1.10.287.70">
    <property type="match status" value="1"/>
</dbReference>
<dbReference type="SMART" id="SM00100">
    <property type="entry name" value="cNMP"/>
    <property type="match status" value="1"/>
</dbReference>
<dbReference type="GO" id="GO:0005249">
    <property type="term" value="F:voltage-gated potassium channel activity"/>
    <property type="evidence" value="ECO:0007669"/>
    <property type="project" value="InterPro"/>
</dbReference>
<keyword evidence="11" id="KW-0407">Ion channel</keyword>
<dbReference type="Gene3D" id="2.60.120.10">
    <property type="entry name" value="Jelly Rolls"/>
    <property type="match status" value="1"/>
</dbReference>
<feature type="transmembrane region" description="Helical" evidence="13">
    <location>
        <begin position="128"/>
        <end position="150"/>
    </location>
</feature>
<dbReference type="PANTHER" id="PTHR10217">
    <property type="entry name" value="VOLTAGE AND LIGAND GATED POTASSIUM CHANNEL"/>
    <property type="match status" value="1"/>
</dbReference>
<dbReference type="Proteomes" id="UP001054857">
    <property type="component" value="Unassembled WGS sequence"/>
</dbReference>
<sequence>VSPFCSIGELPYEHPRMIGDDDEYDRPLTLLERLKLYGMGLIRPEGRTKWDLFILVLLLWVLFASPVIICFGLSGDAFRGDWVDIVELAVDLVFAADIYLNFRTAYYDSKGHLVTARWRIARHYLQTWFLLDLICVIPYDLITAGTMGFLSMLKLLRVMRVGKVLRMIRMYRLLRVIRLPRILERMEMFIDRGALQVMAFVMSVGLLAHLSACIFFYMAYLDGLGPHTWVAAYGVAEADLATQYLTSLYWAFTTTATVGYGDITPKTDKEKILAIFVMCLGVSLVGYVTSSITNIMAIKNAQQTAIANKKQLVMDVLKSRSVPSELSRRVYNFFDYVSSKMIKREEAALLSELPFKLRSRMLAAFHADLLSRVPGISRLPPHVLIELVSQLKPAYFVEGDIVAMQGDYVDGLYIVSEGLLEVRTYMFPADVEPWRIFEAVHKDELRHMPYSVEGRLKPRCLFGQAGVLHGGVWPATVIARNCCELYGLGREGLEHLLALQPELADLLGLSSSPLPACTAHAASLSAPGSNPLLPPTDRSVLLADFPVMDPAPRRGLMTTMWRSVGHMLTGGLARASAANYPHMPGAASSTASGSVHFPLPPMPSASKQQQQPPG</sequence>
<dbReference type="SUPFAM" id="SSF51206">
    <property type="entry name" value="cAMP-binding domain-like"/>
    <property type="match status" value="1"/>
</dbReference>
<keyword evidence="3" id="KW-0633">Potassium transport</keyword>
<keyword evidence="10 13" id="KW-0472">Membrane</keyword>
<dbReference type="FunFam" id="1.10.287.70:FF:000123">
    <property type="entry name" value="Potassium channel KAT3"/>
    <property type="match status" value="1"/>
</dbReference>
<dbReference type="InterPro" id="IPR003938">
    <property type="entry name" value="K_chnl_volt-dep_EAG/ELK/ERG"/>
</dbReference>
<keyword evidence="2" id="KW-0813">Transport</keyword>
<evidence type="ECO:0000256" key="6">
    <source>
        <dbReference type="ARBA" id="ARBA00022882"/>
    </source>
</evidence>
<dbReference type="Pfam" id="PF00520">
    <property type="entry name" value="Ion_trans"/>
    <property type="match status" value="1"/>
</dbReference>
<evidence type="ECO:0000256" key="5">
    <source>
        <dbReference type="ARBA" id="ARBA00022826"/>
    </source>
</evidence>
<keyword evidence="4 13" id="KW-0812">Transmembrane</keyword>
<feature type="region of interest" description="Disordered" evidence="12">
    <location>
        <begin position="584"/>
        <end position="614"/>
    </location>
</feature>
<dbReference type="InterPro" id="IPR014710">
    <property type="entry name" value="RmlC-like_jellyroll"/>
</dbReference>